<dbReference type="InterPro" id="IPR036565">
    <property type="entry name" value="Mur-like_cat_sf"/>
</dbReference>
<dbReference type="Pfam" id="PF01225">
    <property type="entry name" value="Mur_ligase"/>
    <property type="match status" value="1"/>
</dbReference>
<dbReference type="RefSeq" id="WP_231487101.1">
    <property type="nucleotide sequence ID" value="NZ_BAAAZO010000008.1"/>
</dbReference>
<dbReference type="Gene3D" id="3.40.50.720">
    <property type="entry name" value="NAD(P)-binding Rossmann-like Domain"/>
    <property type="match status" value="1"/>
</dbReference>
<protein>
    <recommendedName>
        <fullName evidence="1">Mur ligase N-terminal catalytic domain-containing protein</fullName>
    </recommendedName>
</protein>
<dbReference type="PANTHER" id="PTHR43445:SF3">
    <property type="entry name" value="UDP-N-ACETYLMURAMATE--L-ALANINE LIGASE"/>
    <property type="match status" value="1"/>
</dbReference>
<proteinExistence type="predicted"/>
<gene>
    <name evidence="2" type="ORF">GCM10022223_42630</name>
</gene>
<dbReference type="Proteomes" id="UP001501074">
    <property type="component" value="Unassembled WGS sequence"/>
</dbReference>
<evidence type="ECO:0000313" key="2">
    <source>
        <dbReference type="EMBL" id="GAA3621232.1"/>
    </source>
</evidence>
<dbReference type="InterPro" id="IPR000713">
    <property type="entry name" value="Mur_ligase_N"/>
</dbReference>
<evidence type="ECO:0000313" key="3">
    <source>
        <dbReference type="Proteomes" id="UP001501074"/>
    </source>
</evidence>
<evidence type="ECO:0000259" key="1">
    <source>
        <dbReference type="Pfam" id="PF01225"/>
    </source>
</evidence>
<comment type="caution">
    <text evidence="2">The sequence shown here is derived from an EMBL/GenBank/DDBJ whole genome shotgun (WGS) entry which is preliminary data.</text>
</comment>
<name>A0ABP6ZZ62_9ACTN</name>
<accession>A0ABP6ZZ62</accession>
<reference evidence="3" key="1">
    <citation type="journal article" date="2019" name="Int. J. Syst. Evol. Microbiol.">
        <title>The Global Catalogue of Microorganisms (GCM) 10K type strain sequencing project: providing services to taxonomists for standard genome sequencing and annotation.</title>
        <authorList>
            <consortium name="The Broad Institute Genomics Platform"/>
            <consortium name="The Broad Institute Genome Sequencing Center for Infectious Disease"/>
            <person name="Wu L."/>
            <person name="Ma J."/>
        </authorList>
    </citation>
    <scope>NUCLEOTIDE SEQUENCE [LARGE SCALE GENOMIC DNA]</scope>
    <source>
        <strain evidence="3">JCM 16902</strain>
    </source>
</reference>
<dbReference type="PANTHER" id="PTHR43445">
    <property type="entry name" value="UDP-N-ACETYLMURAMATE--L-ALANINE LIGASE-RELATED"/>
    <property type="match status" value="1"/>
</dbReference>
<dbReference type="InterPro" id="IPR050061">
    <property type="entry name" value="MurCDEF_pg_biosynth"/>
</dbReference>
<dbReference type="SUPFAM" id="SSF51984">
    <property type="entry name" value="MurCD N-terminal domain"/>
    <property type="match status" value="1"/>
</dbReference>
<organism evidence="2 3">
    <name type="scientific">Kineosporia mesophila</name>
    <dbReference type="NCBI Taxonomy" id="566012"/>
    <lineage>
        <taxon>Bacteria</taxon>
        <taxon>Bacillati</taxon>
        <taxon>Actinomycetota</taxon>
        <taxon>Actinomycetes</taxon>
        <taxon>Kineosporiales</taxon>
        <taxon>Kineosporiaceae</taxon>
        <taxon>Kineosporia</taxon>
    </lineage>
</organism>
<sequence>MHSKTVSWKTIDPEYPVHFVGIGSRSMSGLALLLHEREFMVTGSDNAATKGLQYLESRGIEVFRSHRAKNIRARTQFVVSTVAAIAKDNPELLQAQRMNTPIIDRAELLAALMNENTTRVAVADTSGKTTTTSLIGRTLVACGIDPPVSVGTCAGRFTEGGN</sequence>
<dbReference type="Gene3D" id="3.40.1190.10">
    <property type="entry name" value="Mur-like, catalytic domain"/>
    <property type="match status" value="1"/>
</dbReference>
<feature type="domain" description="Mur ligase N-terminal catalytic" evidence="1">
    <location>
        <begin position="17"/>
        <end position="115"/>
    </location>
</feature>
<keyword evidence="3" id="KW-1185">Reference proteome</keyword>
<dbReference type="EMBL" id="BAAAZO010000008">
    <property type="protein sequence ID" value="GAA3621232.1"/>
    <property type="molecule type" value="Genomic_DNA"/>
</dbReference>
<dbReference type="SUPFAM" id="SSF53623">
    <property type="entry name" value="MurD-like peptide ligases, catalytic domain"/>
    <property type="match status" value="1"/>
</dbReference>